<evidence type="ECO:0000313" key="5">
    <source>
        <dbReference type="EMBL" id="MUO44347.1"/>
    </source>
</evidence>
<evidence type="ECO:0000313" key="6">
    <source>
        <dbReference type="EMBL" id="MUP10963.1"/>
    </source>
</evidence>
<dbReference type="NCBIfam" id="TIGR00254">
    <property type="entry name" value="GGDEF"/>
    <property type="match status" value="1"/>
</dbReference>
<evidence type="ECO:0000313" key="8">
    <source>
        <dbReference type="Proteomes" id="UP000179536"/>
    </source>
</evidence>
<dbReference type="SUPFAM" id="SSF55073">
    <property type="entry name" value="Nucleotide cyclase"/>
    <property type="match status" value="1"/>
</dbReference>
<feature type="region of interest" description="Disordered" evidence="1">
    <location>
        <begin position="1"/>
        <end position="22"/>
    </location>
</feature>
<dbReference type="Pfam" id="PF00563">
    <property type="entry name" value="EAL"/>
    <property type="match status" value="1"/>
</dbReference>
<keyword evidence="2" id="KW-0812">Transmembrane</keyword>
<dbReference type="InterPro" id="IPR000160">
    <property type="entry name" value="GGDEF_dom"/>
</dbReference>
<dbReference type="PANTHER" id="PTHR33121:SF70">
    <property type="entry name" value="SIGNALING PROTEIN YKOW"/>
    <property type="match status" value="1"/>
</dbReference>
<comment type="caution">
    <text evidence="6">The sequence shown here is derived from an EMBL/GenBank/DDBJ whole genome shotgun (WGS) entry which is preliminary data.</text>
</comment>
<dbReference type="Gene3D" id="3.20.20.450">
    <property type="entry name" value="EAL domain"/>
    <property type="match status" value="1"/>
</dbReference>
<dbReference type="InterPro" id="IPR001633">
    <property type="entry name" value="EAL_dom"/>
</dbReference>
<dbReference type="Gene3D" id="3.30.70.270">
    <property type="match status" value="1"/>
</dbReference>
<dbReference type="SMART" id="SM00267">
    <property type="entry name" value="GGDEF"/>
    <property type="match status" value="1"/>
</dbReference>
<reference evidence="7 8" key="1">
    <citation type="submission" date="2019-11" db="EMBL/GenBank/DDBJ databases">
        <title>Whole-genome sequencing of Allorhizobium vitis.</title>
        <authorList>
            <person name="Gan H.M."/>
            <person name="Savka M.A."/>
        </authorList>
    </citation>
    <scope>NUCLEOTIDE SEQUENCE [LARGE SCALE GENOMIC DNA]</scope>
    <source>
        <strain evidence="6 8">RF2/1</strain>
        <strain evidence="5 7">T1/7</strain>
    </source>
</reference>
<dbReference type="AlphaFoldDB" id="A0ABD6H8N3"/>
<dbReference type="InterPro" id="IPR043128">
    <property type="entry name" value="Rev_trsase/Diguanyl_cyclase"/>
</dbReference>
<keyword evidence="2" id="KW-1133">Transmembrane helix</keyword>
<evidence type="ECO:0000313" key="7">
    <source>
        <dbReference type="Proteomes" id="UP000179454"/>
    </source>
</evidence>
<dbReference type="CDD" id="cd01949">
    <property type="entry name" value="GGDEF"/>
    <property type="match status" value="1"/>
</dbReference>
<dbReference type="EMBL" id="MBFA02000008">
    <property type="protein sequence ID" value="MUP10963.1"/>
    <property type="molecule type" value="Genomic_DNA"/>
</dbReference>
<evidence type="ECO:0000256" key="2">
    <source>
        <dbReference type="SAM" id="Phobius"/>
    </source>
</evidence>
<feature type="compositionally biased region" description="Polar residues" evidence="1">
    <location>
        <begin position="1"/>
        <end position="19"/>
    </location>
</feature>
<dbReference type="SUPFAM" id="SSF141868">
    <property type="entry name" value="EAL domain-like"/>
    <property type="match status" value="1"/>
</dbReference>
<organism evidence="6 8">
    <name type="scientific">Agrobacterium vitis</name>
    <name type="common">Rhizobium vitis</name>
    <dbReference type="NCBI Taxonomy" id="373"/>
    <lineage>
        <taxon>Bacteria</taxon>
        <taxon>Pseudomonadati</taxon>
        <taxon>Pseudomonadota</taxon>
        <taxon>Alphaproteobacteria</taxon>
        <taxon>Hyphomicrobiales</taxon>
        <taxon>Rhizobiaceae</taxon>
        <taxon>Rhizobium/Agrobacterium group</taxon>
        <taxon>Agrobacterium</taxon>
    </lineage>
</organism>
<sequence length="678" mass="76153">MEFSMKNTLPDPNTVTRSGVSDRRRTAEMAKLYREETEQDRIHKARFGLWAASIVYILFSITDFLLVPDVAVTEMKIRLLIGVLAIVSLETQIWLKVRAAWIDLTCSIALIIGYGVWLYVASMTELSENLRYYMVFGTIFMMSANLFFGLDFLLSIATSAVVLLLFFWSLTTNFAEETSYVIAFGTFFVSCFIFTSYVNLRLNRERHNVFLNALEARKQHREAIERGKALLRLSNTDYLTGVENRRAIDQRLRDNWAEWQSSGTGFAAILVDVDFFKKYNDYYGHQAGDHCLVLVANALKTALLPFNASIGRYGGEEFIVLAPAASRDDVGLLAEMIRNTVEKMSLVHDQRKDGINVVTVSVGAAFTRPHFGPRLEKIITEADRALYSAKANGRNCVRLFDPNDPQSSDDSEHIAALLRVAVANNLVSLVYQPILNLTTGKIDAAEALMRLKLLDGTPVTPSVFIPIAERTGSILDLGLWTLRQACTEILVPGHAPVVSINVSPIQLKTRGFAAAVAEILIDTGVDGQHVAFEITEGINMDRQSDILRCIKDLENMGIRIWLDDFGTGFAGLSWLRLFNFDTVKIDRSFLHDSDTPKGRSMLRDIIALVRNRGHRILVEGIETEEQLELMRQFDIDHVQGFYIGRPATLDVFKSKPLNHFSQTEAESTDAPLITHFIS</sequence>
<keyword evidence="7" id="KW-1185">Reference proteome</keyword>
<dbReference type="Proteomes" id="UP000179536">
    <property type="component" value="Unassembled WGS sequence"/>
</dbReference>
<dbReference type="SMART" id="SM00052">
    <property type="entry name" value="EAL"/>
    <property type="match status" value="1"/>
</dbReference>
<dbReference type="PANTHER" id="PTHR33121">
    <property type="entry name" value="CYCLIC DI-GMP PHOSPHODIESTERASE PDEF"/>
    <property type="match status" value="1"/>
</dbReference>
<dbReference type="CDD" id="cd01948">
    <property type="entry name" value="EAL"/>
    <property type="match status" value="1"/>
</dbReference>
<name>A0ABD6H8N3_AGRVI</name>
<dbReference type="FunFam" id="3.30.70.270:FF:000001">
    <property type="entry name" value="Diguanylate cyclase domain protein"/>
    <property type="match status" value="1"/>
</dbReference>
<keyword evidence="2" id="KW-0472">Membrane</keyword>
<feature type="transmembrane region" description="Helical" evidence="2">
    <location>
        <begin position="133"/>
        <end position="166"/>
    </location>
</feature>
<dbReference type="InterPro" id="IPR029787">
    <property type="entry name" value="Nucleotide_cyclase"/>
</dbReference>
<feature type="transmembrane region" description="Helical" evidence="2">
    <location>
        <begin position="47"/>
        <end position="67"/>
    </location>
</feature>
<dbReference type="EMBL" id="MBFE02000018">
    <property type="protein sequence ID" value="MUO44347.1"/>
    <property type="molecule type" value="Genomic_DNA"/>
</dbReference>
<protein>
    <submittedName>
        <fullName evidence="6">EAL domain-containing protein</fullName>
    </submittedName>
</protein>
<feature type="transmembrane region" description="Helical" evidence="2">
    <location>
        <begin position="101"/>
        <end position="121"/>
    </location>
</feature>
<feature type="domain" description="EAL" evidence="3">
    <location>
        <begin position="411"/>
        <end position="660"/>
    </location>
</feature>
<dbReference type="Proteomes" id="UP000179454">
    <property type="component" value="Unassembled WGS sequence"/>
</dbReference>
<dbReference type="PROSITE" id="PS50887">
    <property type="entry name" value="GGDEF"/>
    <property type="match status" value="1"/>
</dbReference>
<evidence type="ECO:0000259" key="3">
    <source>
        <dbReference type="PROSITE" id="PS50883"/>
    </source>
</evidence>
<dbReference type="InterPro" id="IPR035919">
    <property type="entry name" value="EAL_sf"/>
</dbReference>
<dbReference type="Pfam" id="PF00990">
    <property type="entry name" value="GGDEF"/>
    <property type="match status" value="1"/>
</dbReference>
<dbReference type="PROSITE" id="PS50883">
    <property type="entry name" value="EAL"/>
    <property type="match status" value="1"/>
</dbReference>
<evidence type="ECO:0000259" key="4">
    <source>
        <dbReference type="PROSITE" id="PS50887"/>
    </source>
</evidence>
<accession>A0ABD6H8N3</accession>
<dbReference type="GO" id="GO:0003824">
    <property type="term" value="F:catalytic activity"/>
    <property type="evidence" value="ECO:0007669"/>
    <property type="project" value="UniProtKB-ARBA"/>
</dbReference>
<evidence type="ECO:0000256" key="1">
    <source>
        <dbReference type="SAM" id="MobiDB-lite"/>
    </source>
</evidence>
<feature type="domain" description="GGDEF" evidence="4">
    <location>
        <begin position="264"/>
        <end position="402"/>
    </location>
</feature>
<dbReference type="InterPro" id="IPR050706">
    <property type="entry name" value="Cyclic-di-GMP_PDE-like"/>
</dbReference>
<feature type="transmembrane region" description="Helical" evidence="2">
    <location>
        <begin position="178"/>
        <end position="200"/>
    </location>
</feature>
<proteinExistence type="predicted"/>
<gene>
    <name evidence="6" type="ORF">BBK91_013915</name>
    <name evidence="5" type="ORF">BBL17_021450</name>
</gene>